<feature type="compositionally biased region" description="Low complexity" evidence="1">
    <location>
        <begin position="16"/>
        <end position="26"/>
    </location>
</feature>
<evidence type="ECO:0000313" key="2">
    <source>
        <dbReference type="EMBL" id="CUG77077.1"/>
    </source>
</evidence>
<accession>A0A0S4J4J9</accession>
<dbReference type="EMBL" id="CYKH01001005">
    <property type="protein sequence ID" value="CUG77077.1"/>
    <property type="molecule type" value="Genomic_DNA"/>
</dbReference>
<evidence type="ECO:0000256" key="1">
    <source>
        <dbReference type="SAM" id="MobiDB-lite"/>
    </source>
</evidence>
<dbReference type="AlphaFoldDB" id="A0A0S4J4J9"/>
<evidence type="ECO:0000313" key="3">
    <source>
        <dbReference type="Proteomes" id="UP000051952"/>
    </source>
</evidence>
<dbReference type="Proteomes" id="UP000051952">
    <property type="component" value="Unassembled WGS sequence"/>
</dbReference>
<feature type="region of interest" description="Disordered" evidence="1">
    <location>
        <begin position="1"/>
        <end position="32"/>
    </location>
</feature>
<keyword evidence="3" id="KW-1185">Reference proteome</keyword>
<dbReference type="VEuPathDB" id="TriTrypDB:BSAL_85295"/>
<reference evidence="3" key="1">
    <citation type="submission" date="2015-09" db="EMBL/GenBank/DDBJ databases">
        <authorList>
            <consortium name="Pathogen Informatics"/>
        </authorList>
    </citation>
    <scope>NUCLEOTIDE SEQUENCE [LARGE SCALE GENOMIC DNA]</scope>
    <source>
        <strain evidence="3">Lake Konstanz</strain>
    </source>
</reference>
<name>A0A0S4J4J9_BODSA</name>
<organism evidence="2 3">
    <name type="scientific">Bodo saltans</name>
    <name type="common">Flagellated protozoan</name>
    <dbReference type="NCBI Taxonomy" id="75058"/>
    <lineage>
        <taxon>Eukaryota</taxon>
        <taxon>Discoba</taxon>
        <taxon>Euglenozoa</taxon>
        <taxon>Kinetoplastea</taxon>
        <taxon>Metakinetoplastina</taxon>
        <taxon>Eubodonida</taxon>
        <taxon>Bodonidae</taxon>
        <taxon>Bodo</taxon>
    </lineage>
</organism>
<proteinExistence type="predicted"/>
<feature type="compositionally biased region" description="Low complexity" evidence="1">
    <location>
        <begin position="644"/>
        <end position="664"/>
    </location>
</feature>
<gene>
    <name evidence="2" type="ORF">BSAL_85295</name>
</gene>
<protein>
    <submittedName>
        <fullName evidence="2">Uncharacterized protein</fullName>
    </submittedName>
</protein>
<feature type="compositionally biased region" description="Pro residues" evidence="1">
    <location>
        <begin position="1"/>
        <end position="10"/>
    </location>
</feature>
<feature type="region of interest" description="Disordered" evidence="1">
    <location>
        <begin position="631"/>
        <end position="675"/>
    </location>
</feature>
<sequence length="736" mass="79470">MLTGPPPTPPSLHRMNSNTNTNTNHNGKPLNTNDAIRKIREDIMRGEYNGGISSITALLGEVPQPGGGPAPVLNTTQRLRLHLLRCDCYSGMRSHQRGLEEAKIGIALSNALSPQAFFLAARECYRLGKVREALDNFENAETLMSTGVGVAEIAPADLAAATQTFDSTNNNQNNPDEDAWANIGVCPQDTRITSSPLSVAALTAVREATGDGMTPSKDGLIPIPSGARVPVTPSYEWAQELEWWRKCYAEAKVVQQMTKTHLVPSRLANQAIQYVCKDAIFTSNSSRTSQVIVIRNTMAKWSMRLAYTNFSDCAIVEPFSFPQVIPPGEVAIGVVCGTSWAGGSKGTIAYTIEMSTVAAGFVFEAPMMSDYGAACWVRSGRGSSDRSGAPDVKVRPRPTATEEIVFKDTRCKALVSQISRVVTFALTEVQPVMLTTTELIGVLEFLPAPTLRRCSAASWHIRDAISHLPPQLFWTSPPSVGSGPVVGSGANPTWFPNYLFPSDYVSNPWIIRGTTDVTWQIAFDGLQRELEEYCLLDSFDCRVLTMSMDLQAKGLAATLYYGGGKRRQQVSKITEGWSMFSRPASTWKLNNGRKMASVTISSAEVTLTPDFTDSVGPSDEPMLVMRRGIGKAGARGTAKPPSSPAGSQQQAASKNASSSSSHAAPVPPPRGSATMIISRMPSNEVVAEVFFRNVPLNTTRKGDYVAELVMKPGCDAFLVSLLATFGRTKWGALPSA</sequence>
<dbReference type="OMA" id="LAMRQSH"/>